<comment type="caution">
    <text evidence="1">The sequence shown here is derived from an EMBL/GenBank/DDBJ whole genome shotgun (WGS) entry which is preliminary data.</text>
</comment>
<protein>
    <submittedName>
        <fullName evidence="1">Uncharacterized protein</fullName>
    </submittedName>
</protein>
<reference evidence="1" key="1">
    <citation type="journal article" date="2014" name="Front. Microbiol.">
        <title>High frequency of phylogenetically diverse reductive dehalogenase-homologous genes in deep subseafloor sedimentary metagenomes.</title>
        <authorList>
            <person name="Kawai M."/>
            <person name="Futagami T."/>
            <person name="Toyoda A."/>
            <person name="Takaki Y."/>
            <person name="Nishi S."/>
            <person name="Hori S."/>
            <person name="Arai W."/>
            <person name="Tsubouchi T."/>
            <person name="Morono Y."/>
            <person name="Uchiyama I."/>
            <person name="Ito T."/>
            <person name="Fujiyama A."/>
            <person name="Inagaki F."/>
            <person name="Takami H."/>
        </authorList>
    </citation>
    <scope>NUCLEOTIDE SEQUENCE</scope>
    <source>
        <strain evidence="1">Expedition CK06-06</strain>
    </source>
</reference>
<dbReference type="AlphaFoldDB" id="X1FVM2"/>
<sequence length="43" mass="4990">SKYIQLIGVDKNGRKEILSMTAEPVADVLEGKKYVLRKYENYE</sequence>
<accession>X1FVM2</accession>
<dbReference type="EMBL" id="BARU01009404">
    <property type="protein sequence ID" value="GAH36585.1"/>
    <property type="molecule type" value="Genomic_DNA"/>
</dbReference>
<organism evidence="1">
    <name type="scientific">marine sediment metagenome</name>
    <dbReference type="NCBI Taxonomy" id="412755"/>
    <lineage>
        <taxon>unclassified sequences</taxon>
        <taxon>metagenomes</taxon>
        <taxon>ecological metagenomes</taxon>
    </lineage>
</organism>
<feature type="non-terminal residue" evidence="1">
    <location>
        <position position="1"/>
    </location>
</feature>
<gene>
    <name evidence="1" type="ORF">S03H2_18152</name>
</gene>
<evidence type="ECO:0000313" key="1">
    <source>
        <dbReference type="EMBL" id="GAH36585.1"/>
    </source>
</evidence>
<name>X1FVM2_9ZZZZ</name>
<proteinExistence type="predicted"/>